<accession>A0A1W1BYR6</accession>
<name>A0A1W1BYR6_9ZZZZ</name>
<gene>
    <name evidence="10" type="ORF">MNB_SUP05-5-1098</name>
</gene>
<dbReference type="CDD" id="cd00331">
    <property type="entry name" value="IGPS"/>
    <property type="match status" value="1"/>
</dbReference>
<dbReference type="NCBIfam" id="NF001377">
    <property type="entry name" value="PRK00278.2-4"/>
    <property type="match status" value="1"/>
</dbReference>
<dbReference type="Gene3D" id="3.20.20.70">
    <property type="entry name" value="Aldolase class I"/>
    <property type="match status" value="1"/>
</dbReference>
<sequence>MQKIPDILEKIISKKFIEIKEDKKNQSLEVIQQLAFSNKNTRGFVKKLQQKINNKENAIIAEIKKASPSKGILREDFNVAKIAKSYQKAGATCLSILTDMDFFQGHNDFIQQARNSVDLPILRKDFIVDEYQIYQARTIGADCILLIASILTYEQMSNFCAIANSLNLDVLVEVHNLEELKKILPLNLPIIGINNRNLRNFEVDLETTFELSTHIPKETIIITESGIFTKEDIQQMNKKQIFSFLIGEAFMRADNPGKLLEEIL</sequence>
<dbReference type="InterPro" id="IPR013785">
    <property type="entry name" value="Aldolase_TIM"/>
</dbReference>
<evidence type="ECO:0000256" key="7">
    <source>
        <dbReference type="ARBA" id="ARBA00023141"/>
    </source>
</evidence>
<dbReference type="PANTHER" id="PTHR22854">
    <property type="entry name" value="TRYPTOPHAN BIOSYNTHESIS PROTEIN"/>
    <property type="match status" value="1"/>
</dbReference>
<dbReference type="SUPFAM" id="SSF51366">
    <property type="entry name" value="Ribulose-phoshate binding barrel"/>
    <property type="match status" value="1"/>
</dbReference>
<reference evidence="10" key="1">
    <citation type="submission" date="2016-10" db="EMBL/GenBank/DDBJ databases">
        <authorList>
            <person name="de Groot N.N."/>
        </authorList>
    </citation>
    <scope>NUCLEOTIDE SEQUENCE</scope>
</reference>
<keyword evidence="5" id="KW-0210">Decarboxylase</keyword>
<feature type="domain" description="Indole-3-glycerol phosphate synthase" evidence="9">
    <location>
        <begin position="8"/>
        <end position="261"/>
    </location>
</feature>
<keyword evidence="4" id="KW-0028">Amino-acid biosynthesis</keyword>
<dbReference type="AlphaFoldDB" id="A0A1W1BYR6"/>
<evidence type="ECO:0000256" key="6">
    <source>
        <dbReference type="ARBA" id="ARBA00022822"/>
    </source>
</evidence>
<comment type="pathway">
    <text evidence="2">Amino-acid biosynthesis; L-tryptophan biosynthesis; L-tryptophan from chorismate: step 4/5.</text>
</comment>
<evidence type="ECO:0000259" key="9">
    <source>
        <dbReference type="Pfam" id="PF00218"/>
    </source>
</evidence>
<protein>
    <recommendedName>
        <fullName evidence="3">indole-3-glycerol-phosphate synthase</fullName>
        <ecNumber evidence="3">4.1.1.48</ecNumber>
    </recommendedName>
</protein>
<dbReference type="GO" id="GO:0004640">
    <property type="term" value="F:phosphoribosylanthranilate isomerase activity"/>
    <property type="evidence" value="ECO:0007669"/>
    <property type="project" value="TreeGrafter"/>
</dbReference>
<keyword evidence="6" id="KW-0822">Tryptophan biosynthesis</keyword>
<proteinExistence type="inferred from homology"/>
<evidence type="ECO:0000256" key="8">
    <source>
        <dbReference type="ARBA" id="ARBA00023239"/>
    </source>
</evidence>
<comment type="catalytic activity">
    <reaction evidence="1">
        <text>1-(2-carboxyphenylamino)-1-deoxy-D-ribulose 5-phosphate + H(+) = (1S,2R)-1-C-(indol-3-yl)glycerol 3-phosphate + CO2 + H2O</text>
        <dbReference type="Rhea" id="RHEA:23476"/>
        <dbReference type="ChEBI" id="CHEBI:15377"/>
        <dbReference type="ChEBI" id="CHEBI:15378"/>
        <dbReference type="ChEBI" id="CHEBI:16526"/>
        <dbReference type="ChEBI" id="CHEBI:58613"/>
        <dbReference type="ChEBI" id="CHEBI:58866"/>
        <dbReference type="EC" id="4.1.1.48"/>
    </reaction>
</comment>
<dbReference type="FunFam" id="3.20.20.70:FF:000024">
    <property type="entry name" value="Indole-3-glycerol phosphate synthase"/>
    <property type="match status" value="1"/>
</dbReference>
<dbReference type="EMBL" id="FPHJ01000024">
    <property type="protein sequence ID" value="SFV58666.1"/>
    <property type="molecule type" value="Genomic_DNA"/>
</dbReference>
<dbReference type="InterPro" id="IPR001468">
    <property type="entry name" value="Indole-3-GlycerolPSynthase_CS"/>
</dbReference>
<dbReference type="Pfam" id="PF00218">
    <property type="entry name" value="IGPS"/>
    <property type="match status" value="1"/>
</dbReference>
<dbReference type="InterPro" id="IPR045186">
    <property type="entry name" value="Indole-3-glycerol_P_synth"/>
</dbReference>
<organism evidence="10">
    <name type="scientific">hydrothermal vent metagenome</name>
    <dbReference type="NCBI Taxonomy" id="652676"/>
    <lineage>
        <taxon>unclassified sequences</taxon>
        <taxon>metagenomes</taxon>
        <taxon>ecological metagenomes</taxon>
    </lineage>
</organism>
<dbReference type="EC" id="4.1.1.48" evidence="3"/>
<evidence type="ECO:0000256" key="4">
    <source>
        <dbReference type="ARBA" id="ARBA00022605"/>
    </source>
</evidence>
<dbReference type="UniPathway" id="UPA00035">
    <property type="reaction ID" value="UER00043"/>
</dbReference>
<dbReference type="InterPro" id="IPR011060">
    <property type="entry name" value="RibuloseP-bd_barrel"/>
</dbReference>
<dbReference type="GO" id="GO:0000162">
    <property type="term" value="P:L-tryptophan biosynthetic process"/>
    <property type="evidence" value="ECO:0007669"/>
    <property type="project" value="UniProtKB-UniPathway"/>
</dbReference>
<dbReference type="HAMAP" id="MF_00134_B">
    <property type="entry name" value="IGPS_B"/>
    <property type="match status" value="1"/>
</dbReference>
<dbReference type="InterPro" id="IPR013798">
    <property type="entry name" value="Indole-3-glycerol_P_synth_dom"/>
</dbReference>
<keyword evidence="7" id="KW-0057">Aromatic amino acid biosynthesis</keyword>
<evidence type="ECO:0000313" key="10">
    <source>
        <dbReference type="EMBL" id="SFV58666.1"/>
    </source>
</evidence>
<dbReference type="PANTHER" id="PTHR22854:SF2">
    <property type="entry name" value="INDOLE-3-GLYCEROL-PHOSPHATE SYNTHASE"/>
    <property type="match status" value="1"/>
</dbReference>
<evidence type="ECO:0000256" key="3">
    <source>
        <dbReference type="ARBA" id="ARBA00012362"/>
    </source>
</evidence>
<evidence type="ECO:0000256" key="1">
    <source>
        <dbReference type="ARBA" id="ARBA00001633"/>
    </source>
</evidence>
<keyword evidence="8 10" id="KW-0456">Lyase</keyword>
<evidence type="ECO:0000256" key="2">
    <source>
        <dbReference type="ARBA" id="ARBA00004696"/>
    </source>
</evidence>
<dbReference type="NCBIfam" id="NF001373">
    <property type="entry name" value="PRK00278.1-6"/>
    <property type="match status" value="1"/>
</dbReference>
<dbReference type="PROSITE" id="PS00614">
    <property type="entry name" value="IGPS"/>
    <property type="match status" value="1"/>
</dbReference>
<evidence type="ECO:0000256" key="5">
    <source>
        <dbReference type="ARBA" id="ARBA00022793"/>
    </source>
</evidence>
<dbReference type="GO" id="GO:0004425">
    <property type="term" value="F:indole-3-glycerol-phosphate synthase activity"/>
    <property type="evidence" value="ECO:0007669"/>
    <property type="project" value="UniProtKB-EC"/>
</dbReference>